<dbReference type="EMBL" id="JBHTJA010000178">
    <property type="protein sequence ID" value="MFD0905906.1"/>
    <property type="molecule type" value="Genomic_DNA"/>
</dbReference>
<keyword evidence="3" id="KW-1185">Reference proteome</keyword>
<dbReference type="InterPro" id="IPR000845">
    <property type="entry name" value="Nucleoside_phosphorylase_d"/>
</dbReference>
<evidence type="ECO:0000259" key="1">
    <source>
        <dbReference type="Pfam" id="PF01048"/>
    </source>
</evidence>
<dbReference type="SUPFAM" id="SSF53167">
    <property type="entry name" value="Purine and uridine phosphorylases"/>
    <property type="match status" value="1"/>
</dbReference>
<dbReference type="Pfam" id="PF01048">
    <property type="entry name" value="PNP_UDP_1"/>
    <property type="match status" value="1"/>
</dbReference>
<organism evidence="2 3">
    <name type="scientific">Actinomadura sediminis</name>
    <dbReference type="NCBI Taxonomy" id="1038904"/>
    <lineage>
        <taxon>Bacteria</taxon>
        <taxon>Bacillati</taxon>
        <taxon>Actinomycetota</taxon>
        <taxon>Actinomycetes</taxon>
        <taxon>Streptosporangiales</taxon>
        <taxon>Thermomonosporaceae</taxon>
        <taxon>Actinomadura</taxon>
    </lineage>
</organism>
<name>A0ABW3EZT9_9ACTN</name>
<gene>
    <name evidence="2" type="ORF">ACFQ11_36420</name>
</gene>
<feature type="domain" description="Nucleoside phosphorylase" evidence="1">
    <location>
        <begin position="1"/>
        <end position="104"/>
    </location>
</feature>
<feature type="non-terminal residue" evidence="2">
    <location>
        <position position="1"/>
    </location>
</feature>
<dbReference type="Gene3D" id="3.40.50.1580">
    <property type="entry name" value="Nucleoside phosphorylase domain"/>
    <property type="match status" value="1"/>
</dbReference>
<dbReference type="InterPro" id="IPR035994">
    <property type="entry name" value="Nucleoside_phosphorylase_sf"/>
</dbReference>
<protein>
    <recommendedName>
        <fullName evidence="1">Nucleoside phosphorylase domain-containing protein</fullName>
    </recommendedName>
</protein>
<proteinExistence type="predicted"/>
<accession>A0ABW3EZT9</accession>
<evidence type="ECO:0000313" key="2">
    <source>
        <dbReference type="EMBL" id="MFD0905906.1"/>
    </source>
</evidence>
<sequence>VGFGGALDARLRPGDVLVAGEVRGAGPPAPCHRPEALARELAAELAGTGTRVLLGPLLTSPGVVGGAGRARLAARGARAVDMETAVLAAAAPGHPLAAVRVIVDGPRRPLWSPGTLVRGAAAWRTLARVGPALERWAAAPDGRAGAP</sequence>
<dbReference type="Proteomes" id="UP001596972">
    <property type="component" value="Unassembled WGS sequence"/>
</dbReference>
<evidence type="ECO:0000313" key="3">
    <source>
        <dbReference type="Proteomes" id="UP001596972"/>
    </source>
</evidence>
<comment type="caution">
    <text evidence="2">The sequence shown here is derived from an EMBL/GenBank/DDBJ whole genome shotgun (WGS) entry which is preliminary data.</text>
</comment>
<reference evidence="3" key="1">
    <citation type="journal article" date="2019" name="Int. J. Syst. Evol. Microbiol.">
        <title>The Global Catalogue of Microorganisms (GCM) 10K type strain sequencing project: providing services to taxonomists for standard genome sequencing and annotation.</title>
        <authorList>
            <consortium name="The Broad Institute Genomics Platform"/>
            <consortium name="The Broad Institute Genome Sequencing Center for Infectious Disease"/>
            <person name="Wu L."/>
            <person name="Ma J."/>
        </authorList>
    </citation>
    <scope>NUCLEOTIDE SEQUENCE [LARGE SCALE GENOMIC DNA]</scope>
    <source>
        <strain evidence="3">JCM 31202</strain>
    </source>
</reference>